<dbReference type="EMBL" id="CP000555">
    <property type="protein sequence ID" value="ABM94414.1"/>
    <property type="molecule type" value="Genomic_DNA"/>
</dbReference>
<dbReference type="AlphaFoldDB" id="A2SFS5"/>
<dbReference type="HOGENOM" id="CLU_1473584_0_0_4"/>
<organism evidence="1 2">
    <name type="scientific">Methylibium petroleiphilum (strain ATCC BAA-1232 / LMG 22953 / PM1)</name>
    <dbReference type="NCBI Taxonomy" id="420662"/>
    <lineage>
        <taxon>Bacteria</taxon>
        <taxon>Pseudomonadati</taxon>
        <taxon>Pseudomonadota</taxon>
        <taxon>Betaproteobacteria</taxon>
        <taxon>Burkholderiales</taxon>
        <taxon>Sphaerotilaceae</taxon>
        <taxon>Methylibium</taxon>
    </lineage>
</organism>
<sequence length="183" mass="20459">MLDAALLSYLMAAAARLSGYDPVPLEQLPSVHLMPASVIRSQVCPVQPQTCADMVAIYDNTRSRILISDELDPHSSHDSSFIVHELVHVLEFRRKASGYQQDCEETLASERTAYRAQNLYLREQGRPERYGGQLQQMVCAREQPPGAGTMRLEMAPVGSRDEMALEGFMQDLGRRRSANAPPR</sequence>
<proteinExistence type="predicted"/>
<dbReference type="KEGG" id="mpt:Mpe_A1452"/>
<accession>A2SFS5</accession>
<dbReference type="RefSeq" id="WP_011829051.1">
    <property type="nucleotide sequence ID" value="NC_008825.1"/>
</dbReference>
<reference evidence="1 2" key="1">
    <citation type="journal article" date="2007" name="J. Bacteriol.">
        <title>Whole-genome analysis of the methyl tert-butyl ether-degrading beta-proteobacterium Methylibium petroleiphilum PM1.</title>
        <authorList>
            <person name="Kane S.R."/>
            <person name="Chakicherla A.Y."/>
            <person name="Chain P.S.G."/>
            <person name="Schmidt R."/>
            <person name="Shin M.W."/>
            <person name="Legler T.C."/>
            <person name="Scow K.M."/>
            <person name="Larimer F.W."/>
            <person name="Lucas S.M."/>
            <person name="Richardson P.M."/>
            <person name="Hristova K.R."/>
        </authorList>
    </citation>
    <scope>NUCLEOTIDE SEQUENCE [LARGE SCALE GENOMIC DNA]</scope>
    <source>
        <strain evidence="2">ATCC BAA-1232 / LMG 22953 / PM1</strain>
    </source>
</reference>
<dbReference type="Proteomes" id="UP000000366">
    <property type="component" value="Chromosome"/>
</dbReference>
<dbReference type="eggNOG" id="ENOG5032P80">
    <property type="taxonomic scope" value="Bacteria"/>
</dbReference>
<evidence type="ECO:0000313" key="1">
    <source>
        <dbReference type="EMBL" id="ABM94414.1"/>
    </source>
</evidence>
<name>A2SFS5_METPP</name>
<protein>
    <submittedName>
        <fullName evidence="1">Uncharacterized protein</fullName>
    </submittedName>
</protein>
<gene>
    <name evidence="1" type="ordered locus">Mpe_A1452</name>
</gene>
<keyword evidence="2" id="KW-1185">Reference proteome</keyword>
<evidence type="ECO:0000313" key="2">
    <source>
        <dbReference type="Proteomes" id="UP000000366"/>
    </source>
</evidence>